<accession>W3WQT2</accession>
<proteinExistence type="predicted"/>
<dbReference type="OMA" id="AFNKIMM"/>
<keyword evidence="1" id="KW-0812">Transmembrane</keyword>
<feature type="transmembrane region" description="Helical" evidence="1">
    <location>
        <begin position="233"/>
        <end position="254"/>
    </location>
</feature>
<dbReference type="eggNOG" id="ENOG502SIXV">
    <property type="taxonomic scope" value="Eukaryota"/>
</dbReference>
<dbReference type="RefSeq" id="XP_007840447.1">
    <property type="nucleotide sequence ID" value="XM_007842256.1"/>
</dbReference>
<evidence type="ECO:0000313" key="4">
    <source>
        <dbReference type="Proteomes" id="UP000030651"/>
    </source>
</evidence>
<dbReference type="InterPro" id="IPR046529">
    <property type="entry name" value="DUF6594"/>
</dbReference>
<dbReference type="Pfam" id="PF20237">
    <property type="entry name" value="DUF6594"/>
    <property type="match status" value="1"/>
</dbReference>
<keyword evidence="1" id="KW-1133">Transmembrane helix</keyword>
<organism evidence="3 4">
    <name type="scientific">Pestalotiopsis fici (strain W106-1 / CGMCC3.15140)</name>
    <dbReference type="NCBI Taxonomy" id="1229662"/>
    <lineage>
        <taxon>Eukaryota</taxon>
        <taxon>Fungi</taxon>
        <taxon>Dikarya</taxon>
        <taxon>Ascomycota</taxon>
        <taxon>Pezizomycotina</taxon>
        <taxon>Sordariomycetes</taxon>
        <taxon>Xylariomycetidae</taxon>
        <taxon>Amphisphaeriales</taxon>
        <taxon>Sporocadaceae</taxon>
        <taxon>Pestalotiopsis</taxon>
    </lineage>
</organism>
<dbReference type="EMBL" id="KI912119">
    <property type="protein sequence ID" value="ETS75191.1"/>
    <property type="molecule type" value="Genomic_DNA"/>
</dbReference>
<dbReference type="KEGG" id="pfy:PFICI_13675"/>
<sequence>MSQSKRYTENFPKLWQAATDDSDLTLYGFRRFKTSHLLNLRFLEEEIAEIDHKLYQAGLGLGIDHPLADRLGLKDSKKDAKVPRVEDTITEDLVLRLRTLCEQYDNALIALNKIMDMEVFSLLDDEKQCSTRTDLTLSEMYKTRLLRVDLMSRARTDPLQDWIHRGLRNLHYWRISSREKNRKSASFGAGRAHRWSYEDLVYSANIMSRLILTLLTSTFLIVPLGVMSESSSMAQLFIIGFSIVAFSVLVATALKVSSFEMMAMCAGYAAVISAFMANS</sequence>
<evidence type="ECO:0000256" key="1">
    <source>
        <dbReference type="SAM" id="Phobius"/>
    </source>
</evidence>
<dbReference type="GeneID" id="19278688"/>
<keyword evidence="1" id="KW-0472">Membrane</keyword>
<keyword evidence="4" id="KW-1185">Reference proteome</keyword>
<dbReference type="InParanoid" id="W3WQT2"/>
<name>W3WQT2_PESFW</name>
<dbReference type="HOGENOM" id="CLU_953455_0_0_1"/>
<reference evidence="4" key="1">
    <citation type="journal article" date="2015" name="BMC Genomics">
        <title>Genomic and transcriptomic analysis of the endophytic fungus Pestalotiopsis fici reveals its lifestyle and high potential for synthesis of natural products.</title>
        <authorList>
            <person name="Wang X."/>
            <person name="Zhang X."/>
            <person name="Liu L."/>
            <person name="Xiang M."/>
            <person name="Wang W."/>
            <person name="Sun X."/>
            <person name="Che Y."/>
            <person name="Guo L."/>
            <person name="Liu G."/>
            <person name="Guo L."/>
            <person name="Wang C."/>
            <person name="Yin W.B."/>
            <person name="Stadler M."/>
            <person name="Zhang X."/>
            <person name="Liu X."/>
        </authorList>
    </citation>
    <scope>NUCLEOTIDE SEQUENCE [LARGE SCALE GENOMIC DNA]</scope>
    <source>
        <strain evidence="4">W106-1 / CGMCC3.15140</strain>
    </source>
</reference>
<feature type="transmembrane region" description="Helical" evidence="1">
    <location>
        <begin position="210"/>
        <end position="227"/>
    </location>
</feature>
<evidence type="ECO:0000313" key="3">
    <source>
        <dbReference type="EMBL" id="ETS75191.1"/>
    </source>
</evidence>
<dbReference type="OrthoDB" id="3546297at2759"/>
<dbReference type="AlphaFoldDB" id="W3WQT2"/>
<protein>
    <recommendedName>
        <fullName evidence="2">DUF6594 domain-containing protein</fullName>
    </recommendedName>
</protein>
<gene>
    <name evidence="3" type="ORF">PFICI_13675</name>
</gene>
<feature type="domain" description="DUF6594" evidence="2">
    <location>
        <begin position="12"/>
        <end position="272"/>
    </location>
</feature>
<evidence type="ECO:0000259" key="2">
    <source>
        <dbReference type="Pfam" id="PF20237"/>
    </source>
</evidence>
<dbReference type="Proteomes" id="UP000030651">
    <property type="component" value="Unassembled WGS sequence"/>
</dbReference>